<name>A0A151WLM0_9HYME</name>
<feature type="region of interest" description="Disordered" evidence="1">
    <location>
        <begin position="721"/>
        <end position="752"/>
    </location>
</feature>
<feature type="compositionally biased region" description="Polar residues" evidence="1">
    <location>
        <begin position="2729"/>
        <end position="2743"/>
    </location>
</feature>
<feature type="compositionally biased region" description="Basic and acidic residues" evidence="1">
    <location>
        <begin position="1106"/>
        <end position="1162"/>
    </location>
</feature>
<feature type="compositionally biased region" description="Basic residues" evidence="1">
    <location>
        <begin position="2121"/>
        <end position="2130"/>
    </location>
</feature>
<feature type="compositionally biased region" description="Basic residues" evidence="1">
    <location>
        <begin position="2078"/>
        <end position="2094"/>
    </location>
</feature>
<gene>
    <name evidence="2" type="ORF">ALC60_12186</name>
</gene>
<feature type="compositionally biased region" description="Basic residues" evidence="1">
    <location>
        <begin position="1659"/>
        <end position="1685"/>
    </location>
</feature>
<feature type="compositionally biased region" description="Basic residues" evidence="1">
    <location>
        <begin position="1041"/>
        <end position="1057"/>
    </location>
</feature>
<reference evidence="2 3" key="1">
    <citation type="submission" date="2015-09" db="EMBL/GenBank/DDBJ databases">
        <title>Trachymyrmex zeteki WGS genome.</title>
        <authorList>
            <person name="Nygaard S."/>
            <person name="Hu H."/>
            <person name="Boomsma J."/>
            <person name="Zhang G."/>
        </authorList>
    </citation>
    <scope>NUCLEOTIDE SEQUENCE [LARGE SCALE GENOMIC DNA]</scope>
    <source>
        <strain evidence="2">Tzet28-1</strain>
        <tissue evidence="2">Whole body</tissue>
    </source>
</reference>
<dbReference type="STRING" id="64791.A0A151WLM0"/>
<protein>
    <submittedName>
        <fullName evidence="2">Uncharacterized protein</fullName>
    </submittedName>
</protein>
<evidence type="ECO:0000256" key="1">
    <source>
        <dbReference type="SAM" id="MobiDB-lite"/>
    </source>
</evidence>
<feature type="compositionally biased region" description="Basic and acidic residues" evidence="1">
    <location>
        <begin position="1699"/>
        <end position="1716"/>
    </location>
</feature>
<evidence type="ECO:0000313" key="2">
    <source>
        <dbReference type="EMBL" id="KYQ48681.1"/>
    </source>
</evidence>
<keyword evidence="3" id="KW-1185">Reference proteome</keyword>
<accession>A0A151WLM0</accession>
<feature type="compositionally biased region" description="Basic residues" evidence="1">
    <location>
        <begin position="2103"/>
        <end position="2114"/>
    </location>
</feature>
<evidence type="ECO:0000313" key="3">
    <source>
        <dbReference type="Proteomes" id="UP000075809"/>
    </source>
</evidence>
<dbReference type="EMBL" id="KQ982959">
    <property type="protein sequence ID" value="KYQ48681.1"/>
    <property type="molecule type" value="Genomic_DNA"/>
</dbReference>
<feature type="compositionally biased region" description="Basic and acidic residues" evidence="1">
    <location>
        <begin position="737"/>
        <end position="752"/>
    </location>
</feature>
<organism evidence="2 3">
    <name type="scientific">Mycetomoellerius zeteki</name>
    <dbReference type="NCBI Taxonomy" id="64791"/>
    <lineage>
        <taxon>Eukaryota</taxon>
        <taxon>Metazoa</taxon>
        <taxon>Ecdysozoa</taxon>
        <taxon>Arthropoda</taxon>
        <taxon>Hexapoda</taxon>
        <taxon>Insecta</taxon>
        <taxon>Pterygota</taxon>
        <taxon>Neoptera</taxon>
        <taxon>Endopterygota</taxon>
        <taxon>Hymenoptera</taxon>
        <taxon>Apocrita</taxon>
        <taxon>Aculeata</taxon>
        <taxon>Formicoidea</taxon>
        <taxon>Formicidae</taxon>
        <taxon>Myrmicinae</taxon>
        <taxon>Mycetomoellerius</taxon>
    </lineage>
</organism>
<sequence>MKYPSGIGEQSHPAADCLFRYLKVSSVSDGVHSLTMEKDREGVVEEWATREQNGSERRIEIDGNRSYSTNKSVMIHDEKNSAALNRFLEDVLNAQNDLKWIDHVTRHISHRTHLNDPLAHTNQHSTVSINTRNILERDDIGYGSRLRGKRGFDRNYETMWILQKNYGRKSTRDIPQRVYLDNDMTFNADNTFYQSDGTRQIEIHSTLECRLDRAVYEKGTMVDQPLKDWTEKKNFHSSRDWSNSNENPKVTNGENTWLRDYESSENLVNSDSSKDEKLQTDLQDQFEVSLHDPIYANDLTALRRSPVAIKNGKTRNVPLSLESLKRTVLELRNSLMLGYKKRNIIPKRESNWRDEPRSTAEMYNFGGDLDNYLDEETMRKLKKAKTVDNENEDDSKLFQGVEFGEAYFGRRNSKESHDRSKRNRRSFVVDSNYTNHQKDIPENNRYRKIEIINNVLKNVTTIQNIEEVVTELYSSYLSNDGKNSVNTSNKMNITDSQNSLDKGFFSSNHFNNLTIIPSTANKANIFELEYSSNTELYLNNHFFDNKSLFVIKTDLQTHLPECITKNEVPKASLKKIGQHSTIKRILKIDHTAENRTNSPDFEKNAFTNLIVFSINDDSRKSLKNRSGGEKLGFGAQKISRLSIDDEQSKGVEKEFPRGNMSYGFGIGTNESWSCVVTTVAAKEREIEANGTQNREPIPGVIKIFEPRGRLYQKQEAETTARLSRQMGKDGTSVAKIKTNEDKVDESRNTNAREDSLTSLIDSVTNATMKPETVYINTSETDESIILKDLTSVTVDNDLRKQQQMVPPLSVENRNANKSNGNLDTDKIDIRVLGSNGNETMNVKEGTRTIMEAREYHKSDNNLQRKLLWISTISVDGEIGDSSIKNMVSVFSTTTESHIENVNENRQQNKITDSANLGKILTRTKREDKAEESRIQDALNSQIAETNHNARYKQSVYPYKNIDTNNEAENTAEKEAAINYDENNEEYQNQNVEELKGLYNDREEDVLEDNDKGMERREEQSSFRQQIDPVRAKVDMLIKQKLDKKKHKDSRNDRRKRHSMLDMVEYYDYDDDEEQERDPSLNEQEAVNKDNKFSINAKIKRAGKSSCKSDDLGKKKNENAETVMKEELRKAKAKNKEPKEEIVVDLGERKNKTTKKDQSDRKPLSSLGSSFENVFNEERQLLSKGNSEKIRQSKDFANNVYQESDAAKSKWLDQSFEDRSASSKKNSELLLEDSKKETLNEPLEYTSNADVNPNVAKNILLDIQPIKIMDQSKELETSKDFYEDFGNDRSEDYYYQENDANNVEFLYEELKNLYDWSDGELKSRPRFRGDQRLRYESNDILDTNPSQLQPLNDRFLSSSQNDKTQKRFQSIDASLMNSNSTLASNYFVLKVMDDMFKGDTEQSSTEENLPSSFSIKTTAKSTVSEGKNVPLLEGRQIIDTASETPYENTIESKTHELLKQNLNLEEQAAISLQDLHESFVESPDWHDDFNVKVRLGRGLKAINDTVISDLLDADNATSLQICHDNSSKSQNWHNNTITNSFNIFNNNHGVPDRRAKNVQESILINTVNMDGDDLEAAEQKYVNNQTSRIRRAAVSYRTFYDNLNQNQHDYDETSRNPGNQFHPPNIVENQFDEAYDGYEIGNWNSDTQDRDRYSKILRTNTRKKEKSGKGNKKDKHSSKKHAKKSSLHSSSNRNRRHHIQRSDMSKNRGDLKQKNKAEASPLIGRTKVQKSKTAEQGLLRARMNEALGKKVFYENAEDQSTVKPEVDDARRKEITLLLAADNIDDESQMDVALHGELAGKIVEQIFEQASKGSCCVQKNDRLKSVFGPGLHRDHKTEDVISGNIYQQGLDKDGTNHTEMMIKKVMGLLDTLILNEVQKKTCVTLSPDTREFLGWMLEMDREEELLEEAPLLPLVREEIIPEQDTGRKFLFDSTFGQEREGNINDLQKKVRILETLVKEYNALTAKEKTKVQTVHDYLIRQLNLLLQYIEARETVETKGKPTSMFGAARARTGNVLQYQSAVPNAINASHSMTKDALSLPIDTHNLFRFNNSFETIDKQLHDSHVAFGRRETRSIDNIPLKRRRRRKTKGQRFRNQKKNENHTQSKQRHNEHRRHLDHVGSSLRHRKSRQKRANLEENDQASLYYLGYEKPRIYDSFDLLDAKLKRKKKKRKRELIDKKNAAIETDRILDLLPIKGKNRMEDEVILLNKREAWKRENEEQLEEVAFGKDMRNSTKRERERFEKLTEGERKPLSINETNSRMKREDIIRRTSIGENTDRSNKSHAAFKIRDGESWNNSQINNVNGLKSENKLELVERRINVFADNKTDAAIDFAATEVSAEEKLVTNAGANNQIKGKLRAINRETKIDKADGSTSFVNLTRNAKPRVSEERQKVSVTEKEADDNAVKLNRATNYRREEIDPEIELKNLRQEREKRIYNVANWKTGDYFYDDDNLSRNKLREKYMAKLDELGDLDTDPENNLALLRLRNNKWLNDVVEWKLLPIIKQSPYDDYALSRIHLIEKETPISSNIKHMQPQSNSYLNSLKFWQRKYRKRNNVFDISPILKITDNDHFPRRIHRKAKRASEIARFKDLQVDPKIIFKVQRLSRPWNNKRSNGVAKFGMPFVLKGPNREFRETLRSRNHPELGDRVIYDAVGLQLPVWPYQYYDDFTDSSTFYFVPNIHGRGNEMYRYPAETYLEYGPFKKRRSHDANRRLAKRNRFRLKTSEAEDTNDFPTNNLTNKSSKSRFSQEKFRMEPATATGEDYFVSGEIKYTGKNAITNETKTKLIE</sequence>
<dbReference type="Proteomes" id="UP000075809">
    <property type="component" value="Unassembled WGS sequence"/>
</dbReference>
<feature type="region of interest" description="Disordered" evidence="1">
    <location>
        <begin position="1638"/>
        <end position="1734"/>
    </location>
</feature>
<feature type="region of interest" description="Disordered" evidence="1">
    <location>
        <begin position="1037"/>
        <end position="1058"/>
    </location>
</feature>
<feature type="compositionally biased region" description="Polar residues" evidence="1">
    <location>
        <begin position="240"/>
        <end position="255"/>
    </location>
</feature>
<feature type="region of interest" description="Disordered" evidence="1">
    <location>
        <begin position="1606"/>
        <end position="1625"/>
    </location>
</feature>
<feature type="region of interest" description="Disordered" evidence="1">
    <location>
        <begin position="235"/>
        <end position="258"/>
    </location>
</feature>
<feature type="region of interest" description="Disordered" evidence="1">
    <location>
        <begin position="1340"/>
        <end position="1361"/>
    </location>
</feature>
<feature type="region of interest" description="Disordered" evidence="1">
    <location>
        <begin position="2072"/>
        <end position="2133"/>
    </location>
</feature>
<feature type="region of interest" description="Disordered" evidence="1">
    <location>
        <begin position="1070"/>
        <end position="1169"/>
    </location>
</feature>
<proteinExistence type="predicted"/>
<feature type="region of interest" description="Disordered" evidence="1">
    <location>
        <begin position="411"/>
        <end position="439"/>
    </location>
</feature>
<feature type="region of interest" description="Disordered" evidence="1">
    <location>
        <begin position="2720"/>
        <end position="2750"/>
    </location>
</feature>